<sequence>MLDEPYRSTPIFDEVTLPKALRRDHRTKAGTWGLIRVLRGTLKLTILEPASEILVTPGAPAVILPEQTHFVEPVGPMEMQVDFFDHLPRLGG</sequence>
<protein>
    <submittedName>
        <fullName evidence="2">DUF1971 domain-containing protein</fullName>
    </submittedName>
</protein>
<dbReference type="EMBL" id="JABBFV010000011">
    <property type="protein sequence ID" value="NML11473.1"/>
    <property type="molecule type" value="Genomic_DNA"/>
</dbReference>
<keyword evidence="3" id="KW-1185">Reference proteome</keyword>
<dbReference type="RefSeq" id="WP_169574040.1">
    <property type="nucleotide sequence ID" value="NZ_JABBFV010000011.1"/>
</dbReference>
<dbReference type="Proteomes" id="UP000519023">
    <property type="component" value="Unassembled WGS sequence"/>
</dbReference>
<dbReference type="Gene3D" id="2.60.120.10">
    <property type="entry name" value="Jelly Rolls"/>
    <property type="match status" value="1"/>
</dbReference>
<evidence type="ECO:0000313" key="3">
    <source>
        <dbReference type="Proteomes" id="UP000519023"/>
    </source>
</evidence>
<comment type="caution">
    <text evidence="2">The sequence shown here is derived from an EMBL/GenBank/DDBJ whole genome shotgun (WGS) entry which is preliminary data.</text>
</comment>
<organism evidence="2 3">
    <name type="scientific">Sphingobium psychrophilum</name>
    <dbReference type="NCBI Taxonomy" id="2728834"/>
    <lineage>
        <taxon>Bacteria</taxon>
        <taxon>Pseudomonadati</taxon>
        <taxon>Pseudomonadota</taxon>
        <taxon>Alphaproteobacteria</taxon>
        <taxon>Sphingomonadales</taxon>
        <taxon>Sphingomonadaceae</taxon>
        <taxon>Sphingobium</taxon>
    </lineage>
</organism>
<reference evidence="2 3" key="1">
    <citation type="submission" date="2020-04" db="EMBL/GenBank/DDBJ databases">
        <title>Sphingobium sp. AR-3-1 isolated from Arctic soil.</title>
        <authorList>
            <person name="Dahal R.H."/>
            <person name="Chaudhary D.K."/>
        </authorList>
    </citation>
    <scope>NUCLEOTIDE SEQUENCE [LARGE SCALE GENOMIC DNA]</scope>
    <source>
        <strain evidence="2 3">AR-3-1</strain>
    </source>
</reference>
<gene>
    <name evidence="2" type="ORF">HHL08_15175</name>
</gene>
<accession>A0A7X9WXR1</accession>
<feature type="domain" description="TehB/YeaR-like" evidence="1">
    <location>
        <begin position="7"/>
        <end position="81"/>
    </location>
</feature>
<dbReference type="Pfam" id="PF09313">
    <property type="entry name" value="TehB-like"/>
    <property type="match status" value="1"/>
</dbReference>
<name>A0A7X9WXR1_9SPHN</name>
<evidence type="ECO:0000313" key="2">
    <source>
        <dbReference type="EMBL" id="NML11473.1"/>
    </source>
</evidence>
<evidence type="ECO:0000259" key="1">
    <source>
        <dbReference type="Pfam" id="PF09313"/>
    </source>
</evidence>
<proteinExistence type="predicted"/>
<dbReference type="InterPro" id="IPR014710">
    <property type="entry name" value="RmlC-like_jellyroll"/>
</dbReference>
<dbReference type="SUPFAM" id="SSF51197">
    <property type="entry name" value="Clavaminate synthase-like"/>
    <property type="match status" value="1"/>
</dbReference>
<dbReference type="AlphaFoldDB" id="A0A7X9WXR1"/>
<dbReference type="InterPro" id="IPR015392">
    <property type="entry name" value="TehB/YeaR-like_dom"/>
</dbReference>